<reference evidence="13" key="1">
    <citation type="submission" date="2021-04" db="EMBL/GenBank/DDBJ databases">
        <authorList>
            <consortium name="Wellcome Sanger Institute Data Sharing"/>
        </authorList>
    </citation>
    <scope>NUCLEOTIDE SEQUENCE [LARGE SCALE GENOMIC DNA]</scope>
</reference>
<evidence type="ECO:0000256" key="1">
    <source>
        <dbReference type="ARBA" id="ARBA00004613"/>
    </source>
</evidence>
<keyword evidence="14" id="KW-1185">Reference proteome</keyword>
<dbReference type="InterPro" id="IPR022734">
    <property type="entry name" value="ApoM"/>
</dbReference>
<dbReference type="OMA" id="SGKWANC"/>
<comment type="similarity">
    <text evidence="2">Belongs to the calycin superfamily. Lipocalin family. Highly divergent.</text>
</comment>
<dbReference type="AlphaFoldDB" id="A0A671W0H2"/>
<dbReference type="GO" id="GO:0005543">
    <property type="term" value="F:phospholipid binding"/>
    <property type="evidence" value="ECO:0007669"/>
    <property type="project" value="TreeGrafter"/>
</dbReference>
<organism evidence="13 14">
    <name type="scientific">Sparus aurata</name>
    <name type="common">Gilthead sea bream</name>
    <dbReference type="NCBI Taxonomy" id="8175"/>
    <lineage>
        <taxon>Eukaryota</taxon>
        <taxon>Metazoa</taxon>
        <taxon>Chordata</taxon>
        <taxon>Craniata</taxon>
        <taxon>Vertebrata</taxon>
        <taxon>Euteleostomi</taxon>
        <taxon>Actinopterygii</taxon>
        <taxon>Neopterygii</taxon>
        <taxon>Teleostei</taxon>
        <taxon>Neoteleostei</taxon>
        <taxon>Acanthomorphata</taxon>
        <taxon>Eupercaria</taxon>
        <taxon>Spariformes</taxon>
        <taxon>Sparidae</taxon>
        <taxon>Sparus</taxon>
    </lineage>
</organism>
<dbReference type="GO" id="GO:0034364">
    <property type="term" value="C:high-density lipoprotein particle"/>
    <property type="evidence" value="ECO:0007669"/>
    <property type="project" value="UniProtKB-KW"/>
</dbReference>
<evidence type="ECO:0000256" key="10">
    <source>
        <dbReference type="ARBA" id="ARBA00023157"/>
    </source>
</evidence>
<evidence type="ECO:0000256" key="3">
    <source>
        <dbReference type="ARBA" id="ARBA00011559"/>
    </source>
</evidence>
<dbReference type="GO" id="GO:0034362">
    <property type="term" value="C:low-density lipoprotein particle"/>
    <property type="evidence" value="ECO:0007669"/>
    <property type="project" value="TreeGrafter"/>
</dbReference>
<accession>A0A671W0H2</accession>
<evidence type="ECO:0000256" key="2">
    <source>
        <dbReference type="ARBA" id="ARBA00007071"/>
    </source>
</evidence>
<dbReference type="InParanoid" id="A0A671W0H2"/>
<evidence type="ECO:0000256" key="9">
    <source>
        <dbReference type="ARBA" id="ARBA00023055"/>
    </source>
</evidence>
<evidence type="ECO:0000313" key="14">
    <source>
        <dbReference type="Proteomes" id="UP000472265"/>
    </source>
</evidence>
<reference evidence="13" key="3">
    <citation type="submission" date="2025-09" db="UniProtKB">
        <authorList>
            <consortium name="Ensembl"/>
        </authorList>
    </citation>
    <scope>IDENTIFICATION</scope>
</reference>
<protein>
    <recommendedName>
        <fullName evidence="4">Apolipoprotein M</fullName>
    </recommendedName>
</protein>
<evidence type="ECO:0000256" key="11">
    <source>
        <dbReference type="ARBA" id="ARBA00025553"/>
    </source>
</evidence>
<dbReference type="SUPFAM" id="SSF50814">
    <property type="entry name" value="Lipocalins"/>
    <property type="match status" value="1"/>
</dbReference>
<evidence type="ECO:0000313" key="13">
    <source>
        <dbReference type="Ensembl" id="ENSSAUP00010032109.1"/>
    </source>
</evidence>
<keyword evidence="6" id="KW-0964">Secreted</keyword>
<dbReference type="PANTHER" id="PTHR32028">
    <property type="entry name" value="APOLIPOPROTEIN M"/>
    <property type="match status" value="1"/>
</dbReference>
<dbReference type="GO" id="GO:0033344">
    <property type="term" value="P:cholesterol efflux"/>
    <property type="evidence" value="ECO:0007669"/>
    <property type="project" value="TreeGrafter"/>
</dbReference>
<feature type="signal peptide" evidence="12">
    <location>
        <begin position="1"/>
        <end position="15"/>
    </location>
</feature>
<sequence>MLLDVLSYVLALCSSLYQVIVPCSLPEQMFVKTINQEQYLGTWYFQAAVSHREADIQKFRQLDNLWFTLEKTANDTLLLTGHMRLEDDCVKQSWTYHIRPDRDDMVLEGRTFRWSLLWSGKWANCPGCIILQELEPPLSPSDSVDSLNRYMLYDRQSDVNTDVVSAFVSNAACNNMSASVTLPQKKEFCT</sequence>
<evidence type="ECO:0000256" key="6">
    <source>
        <dbReference type="ARBA" id="ARBA00022525"/>
    </source>
</evidence>
<evidence type="ECO:0000256" key="8">
    <source>
        <dbReference type="ARBA" id="ARBA00022850"/>
    </source>
</evidence>
<dbReference type="GeneTree" id="ENSGT00940000169242"/>
<keyword evidence="5" id="KW-0813">Transport</keyword>
<comment type="subcellular location">
    <subcellularLocation>
        <location evidence="1">Secreted</location>
    </subcellularLocation>
</comment>
<feature type="chain" id="PRO_5025588538" description="Apolipoprotein M" evidence="12">
    <location>
        <begin position="16"/>
        <end position="190"/>
    </location>
</feature>
<keyword evidence="7 12" id="KW-0732">Signal</keyword>
<comment type="function">
    <text evidence="11">Probably involved in lipid transport. Can bind sphingosine-1-phosphate, myristic acid, palmitic acid and stearic acid, retinol, all-trans-retinoic acid and 9-cis-retinoic acid.</text>
</comment>
<keyword evidence="8" id="KW-0345">HDL</keyword>
<proteinExistence type="inferred from homology"/>
<keyword evidence="9" id="KW-0445">Lipid transport</keyword>
<gene>
    <name evidence="13" type="primary">apom</name>
</gene>
<dbReference type="PANTHER" id="PTHR32028:SF1">
    <property type="entry name" value="APOLIPOPROTEIN M"/>
    <property type="match status" value="1"/>
</dbReference>
<keyword evidence="10" id="KW-1015">Disulfide bond</keyword>
<comment type="subunit">
    <text evidence="3">Interacts with LRP2; LRP2 mediates APOM renal uptake and subsequent lysosomal degradation.</text>
</comment>
<dbReference type="Pfam" id="PF11032">
    <property type="entry name" value="ApoM"/>
    <property type="match status" value="1"/>
</dbReference>
<evidence type="ECO:0000256" key="5">
    <source>
        <dbReference type="ARBA" id="ARBA00022448"/>
    </source>
</evidence>
<dbReference type="GO" id="GO:0034375">
    <property type="term" value="P:high-density lipoprotein particle remodeling"/>
    <property type="evidence" value="ECO:0007669"/>
    <property type="project" value="TreeGrafter"/>
</dbReference>
<dbReference type="GO" id="GO:0034384">
    <property type="term" value="P:high-density lipoprotein particle clearance"/>
    <property type="evidence" value="ECO:0007669"/>
    <property type="project" value="TreeGrafter"/>
</dbReference>
<dbReference type="Proteomes" id="UP000472265">
    <property type="component" value="Chromosome 17"/>
</dbReference>
<dbReference type="InterPro" id="IPR012674">
    <property type="entry name" value="Calycin"/>
</dbReference>
<reference evidence="13" key="2">
    <citation type="submission" date="2025-08" db="UniProtKB">
        <authorList>
            <consortium name="Ensembl"/>
        </authorList>
    </citation>
    <scope>IDENTIFICATION</scope>
</reference>
<dbReference type="Ensembl" id="ENSSAUT00010033823.1">
    <property type="protein sequence ID" value="ENSSAUP00010032109.1"/>
    <property type="gene ID" value="ENSSAUG00010013650.1"/>
</dbReference>
<evidence type="ECO:0000256" key="7">
    <source>
        <dbReference type="ARBA" id="ARBA00022729"/>
    </source>
</evidence>
<dbReference type="GO" id="GO:0034380">
    <property type="term" value="P:high-density lipoprotein particle assembly"/>
    <property type="evidence" value="ECO:0007669"/>
    <property type="project" value="TreeGrafter"/>
</dbReference>
<dbReference type="GO" id="GO:0005319">
    <property type="term" value="F:lipid transporter activity"/>
    <property type="evidence" value="ECO:0007669"/>
    <property type="project" value="TreeGrafter"/>
</dbReference>
<evidence type="ECO:0000256" key="4">
    <source>
        <dbReference type="ARBA" id="ARBA00019937"/>
    </source>
</evidence>
<dbReference type="GO" id="GO:0034361">
    <property type="term" value="C:very-low-density lipoprotein particle"/>
    <property type="evidence" value="ECO:0007669"/>
    <property type="project" value="TreeGrafter"/>
</dbReference>
<name>A0A671W0H2_SPAAU</name>
<evidence type="ECO:0000256" key="12">
    <source>
        <dbReference type="SAM" id="SignalP"/>
    </source>
</evidence>
<dbReference type="Gene3D" id="2.40.128.20">
    <property type="match status" value="1"/>
</dbReference>
<dbReference type="OrthoDB" id="9944312at2759"/>